<protein>
    <submittedName>
        <fullName evidence="2">Uncharacterized protein</fullName>
    </submittedName>
</protein>
<keyword evidence="1" id="KW-0812">Transmembrane</keyword>
<evidence type="ECO:0000256" key="1">
    <source>
        <dbReference type="SAM" id="Phobius"/>
    </source>
</evidence>
<organism evidence="2">
    <name type="scientific">Trichodesmium erythraeum (strain IMS101)</name>
    <dbReference type="NCBI Taxonomy" id="203124"/>
    <lineage>
        <taxon>Bacteria</taxon>
        <taxon>Bacillati</taxon>
        <taxon>Cyanobacteriota</taxon>
        <taxon>Cyanophyceae</taxon>
        <taxon>Oscillatoriophycideae</taxon>
        <taxon>Oscillatoriales</taxon>
        <taxon>Microcoleaceae</taxon>
        <taxon>Trichodesmium</taxon>
    </lineage>
</organism>
<evidence type="ECO:0000313" key="2">
    <source>
        <dbReference type="EMBL" id="ABG52795.1"/>
    </source>
</evidence>
<name>Q10Y79_TRIEI</name>
<dbReference type="AlphaFoldDB" id="Q10Y79"/>
<keyword evidence="1" id="KW-1133">Transmembrane helix</keyword>
<proteinExistence type="predicted"/>
<sequence length="116" mass="13426">MGIILMATVLRENLEDKQLLDVNFHQMFLVYMICMGISRNSVLMISITITMVILIDETFWIISNKKDNTKIYKVICDGSWDVLPLRYRSASRNVYISVEDDFDIGFRLVSVPPQDS</sequence>
<gene>
    <name evidence="2" type="ordered locus">Tery_3742</name>
</gene>
<reference evidence="2" key="1">
    <citation type="submission" date="2006-06" db="EMBL/GenBank/DDBJ databases">
        <title>Complete sequence of Trichodesmium erythraeum IMS101.</title>
        <authorList>
            <consortium name="US DOE Joint Genome Institute"/>
            <person name="Copeland A."/>
            <person name="Lucas S."/>
            <person name="Lapidus A."/>
            <person name="Barry K."/>
            <person name="Detter J.C."/>
            <person name="Glavina del Rio T."/>
            <person name="Hammon N."/>
            <person name="Israni S."/>
            <person name="Dalin E."/>
            <person name="Tice H."/>
            <person name="Pitluck S."/>
            <person name="Kiss H."/>
            <person name="Munk A.C."/>
            <person name="Brettin T."/>
            <person name="Bruce D."/>
            <person name="Han C."/>
            <person name="Tapia R."/>
            <person name="Gilna P."/>
            <person name="Schmutz J."/>
            <person name="Larimer F."/>
            <person name="Land M."/>
            <person name="Hauser L."/>
            <person name="Kyrpides N."/>
            <person name="Kim E."/>
            <person name="Richardson P."/>
        </authorList>
    </citation>
    <scope>NUCLEOTIDE SEQUENCE [LARGE SCALE GENOMIC DNA]</scope>
    <source>
        <strain evidence="2">IMS101</strain>
    </source>
</reference>
<dbReference type="HOGENOM" id="CLU_2095825_0_0_3"/>
<accession>Q10Y79</accession>
<keyword evidence="1" id="KW-0472">Membrane</keyword>
<feature type="transmembrane region" description="Helical" evidence="1">
    <location>
        <begin position="28"/>
        <end position="55"/>
    </location>
</feature>
<dbReference type="KEGG" id="ter:Tery_3742"/>
<dbReference type="EMBL" id="CP000393">
    <property type="protein sequence ID" value="ABG52795.1"/>
    <property type="molecule type" value="Genomic_DNA"/>
</dbReference>